<dbReference type="Proteomes" id="UP001597534">
    <property type="component" value="Unassembled WGS sequence"/>
</dbReference>
<accession>A0ABW5YJE7</accession>
<keyword evidence="1" id="KW-0472">Membrane</keyword>
<evidence type="ECO:0000256" key="1">
    <source>
        <dbReference type="SAM" id="Phobius"/>
    </source>
</evidence>
<organism evidence="2 3">
    <name type="scientific">Flavobacterium chuncheonense</name>
    <dbReference type="NCBI Taxonomy" id="2026653"/>
    <lineage>
        <taxon>Bacteria</taxon>
        <taxon>Pseudomonadati</taxon>
        <taxon>Bacteroidota</taxon>
        <taxon>Flavobacteriia</taxon>
        <taxon>Flavobacteriales</taxon>
        <taxon>Flavobacteriaceae</taxon>
        <taxon>Flavobacterium</taxon>
    </lineage>
</organism>
<keyword evidence="3" id="KW-1185">Reference proteome</keyword>
<keyword evidence="1" id="KW-0812">Transmembrane</keyword>
<proteinExistence type="predicted"/>
<protein>
    <submittedName>
        <fullName evidence="2">Uncharacterized protein</fullName>
    </submittedName>
</protein>
<reference evidence="3" key="1">
    <citation type="journal article" date="2019" name="Int. J. Syst. Evol. Microbiol.">
        <title>The Global Catalogue of Microorganisms (GCM) 10K type strain sequencing project: providing services to taxonomists for standard genome sequencing and annotation.</title>
        <authorList>
            <consortium name="The Broad Institute Genomics Platform"/>
            <consortium name="The Broad Institute Genome Sequencing Center for Infectious Disease"/>
            <person name="Wu L."/>
            <person name="Ma J."/>
        </authorList>
    </citation>
    <scope>NUCLEOTIDE SEQUENCE [LARGE SCALE GENOMIC DNA]</scope>
    <source>
        <strain evidence="3">KCTC 22671</strain>
    </source>
</reference>
<sequence>MENNLLMWIQNEANGEFDYMFYGSQLLMKSDLQKVKIVREMVFNNPNAKTIWKDKNYSQSSVLKINSNYIITGVLKSEDCNNRKLPFMFYLPSSMEKIEDNIYLNLKLIDKEIDEELLNQLLSKANSNDVFIKFTFITNYKKKVILSSILMLILILLYKIFYSK</sequence>
<comment type="caution">
    <text evidence="2">The sequence shown here is derived from an EMBL/GenBank/DDBJ whole genome shotgun (WGS) entry which is preliminary data.</text>
</comment>
<keyword evidence="1" id="KW-1133">Transmembrane helix</keyword>
<evidence type="ECO:0000313" key="2">
    <source>
        <dbReference type="EMBL" id="MFD2891194.1"/>
    </source>
</evidence>
<evidence type="ECO:0000313" key="3">
    <source>
        <dbReference type="Proteomes" id="UP001597534"/>
    </source>
</evidence>
<feature type="transmembrane region" description="Helical" evidence="1">
    <location>
        <begin position="144"/>
        <end position="162"/>
    </location>
</feature>
<gene>
    <name evidence="2" type="ORF">ACFS5J_04110</name>
</gene>
<name>A0ABW5YJE7_9FLAO</name>
<dbReference type="RefSeq" id="WP_379810747.1">
    <property type="nucleotide sequence ID" value="NZ_JBHUPC010000012.1"/>
</dbReference>
<dbReference type="EMBL" id="JBHUPC010000012">
    <property type="protein sequence ID" value="MFD2891194.1"/>
    <property type="molecule type" value="Genomic_DNA"/>
</dbReference>